<proteinExistence type="predicted"/>
<dbReference type="Gene3D" id="3.60.21.10">
    <property type="match status" value="1"/>
</dbReference>
<dbReference type="EMBL" id="LAZR01064408">
    <property type="protein sequence ID" value="KKK57577.1"/>
    <property type="molecule type" value="Genomic_DNA"/>
</dbReference>
<evidence type="ECO:0000256" key="4">
    <source>
        <dbReference type="ARBA" id="ARBA00023136"/>
    </source>
</evidence>
<dbReference type="GO" id="GO:0009245">
    <property type="term" value="P:lipid A biosynthetic process"/>
    <property type="evidence" value="ECO:0007669"/>
    <property type="project" value="TreeGrafter"/>
</dbReference>
<dbReference type="InterPro" id="IPR043461">
    <property type="entry name" value="LpxH-like"/>
</dbReference>
<evidence type="ECO:0000256" key="1">
    <source>
        <dbReference type="ARBA" id="ARBA00022475"/>
    </source>
</evidence>
<dbReference type="InterPro" id="IPR029052">
    <property type="entry name" value="Metallo-depent_PP-like"/>
</dbReference>
<dbReference type="GO" id="GO:0016020">
    <property type="term" value="C:membrane"/>
    <property type="evidence" value="ECO:0007669"/>
    <property type="project" value="GOC"/>
</dbReference>
<dbReference type="GO" id="GO:0046872">
    <property type="term" value="F:metal ion binding"/>
    <property type="evidence" value="ECO:0007669"/>
    <property type="project" value="UniProtKB-KW"/>
</dbReference>
<keyword evidence="3" id="KW-0479">Metal-binding</keyword>
<dbReference type="GO" id="GO:0008758">
    <property type="term" value="F:UDP-2,3-diacylglucosamine hydrolase activity"/>
    <property type="evidence" value="ECO:0007669"/>
    <property type="project" value="TreeGrafter"/>
</dbReference>
<keyword evidence="1" id="KW-1003">Cell membrane</keyword>
<organism evidence="7">
    <name type="scientific">marine sediment metagenome</name>
    <dbReference type="NCBI Taxonomy" id="412755"/>
    <lineage>
        <taxon>unclassified sequences</taxon>
        <taxon>metagenomes</taxon>
        <taxon>ecological metagenomes</taxon>
    </lineage>
</organism>
<name>A0A0F8WL25_9ZZZZ</name>
<accession>A0A0F8WL25</accession>
<evidence type="ECO:0000313" key="7">
    <source>
        <dbReference type="EMBL" id="KKK57577.1"/>
    </source>
</evidence>
<keyword evidence="4" id="KW-0472">Membrane</keyword>
<evidence type="ECO:0000256" key="2">
    <source>
        <dbReference type="ARBA" id="ARBA00022519"/>
    </source>
</evidence>
<sequence length="245" mass="29124">MRFDYELLLTSDIHLGSYLTRPLVFKQFLENFMRNSNYQSVKKIVLLGDLLELMLNDMSVIMKNNEIRQIFNLLREISNTGVELHYILGNHDIAFDSDFKDEKESFQSTLGDHKCSIFYSISQFAYFSYNSGVIPFDDIGEIDHIFLRPSREPQFLFLHGHQFDEPLFKPLEQYIWAKIIKDGQIKLKKLCNYLKACCWQCYLKNQGRYLPAWEEFKEIYNRIGKSDLSNKELSWLKVFKSYLWG</sequence>
<dbReference type="PANTHER" id="PTHR34990">
    <property type="entry name" value="UDP-2,3-DIACYLGLUCOSAMINE HYDROLASE-RELATED"/>
    <property type="match status" value="1"/>
</dbReference>
<keyword evidence="2" id="KW-0997">Cell inner membrane</keyword>
<gene>
    <name evidence="7" type="ORF">LCGC14_3053060</name>
</gene>
<feature type="non-terminal residue" evidence="7">
    <location>
        <position position="245"/>
    </location>
</feature>
<dbReference type="AlphaFoldDB" id="A0A0F8WL25"/>
<dbReference type="Pfam" id="PF00149">
    <property type="entry name" value="Metallophos"/>
    <property type="match status" value="1"/>
</dbReference>
<evidence type="ECO:0000259" key="6">
    <source>
        <dbReference type="Pfam" id="PF00149"/>
    </source>
</evidence>
<feature type="domain" description="Calcineurin-like phosphoesterase" evidence="6">
    <location>
        <begin position="7"/>
        <end position="172"/>
    </location>
</feature>
<dbReference type="InterPro" id="IPR004843">
    <property type="entry name" value="Calcineurin-like_PHP"/>
</dbReference>
<keyword evidence="5" id="KW-0464">Manganese</keyword>
<evidence type="ECO:0000256" key="5">
    <source>
        <dbReference type="ARBA" id="ARBA00023211"/>
    </source>
</evidence>
<dbReference type="SUPFAM" id="SSF56300">
    <property type="entry name" value="Metallo-dependent phosphatases"/>
    <property type="match status" value="1"/>
</dbReference>
<evidence type="ECO:0000256" key="3">
    <source>
        <dbReference type="ARBA" id="ARBA00022723"/>
    </source>
</evidence>
<reference evidence="7" key="1">
    <citation type="journal article" date="2015" name="Nature">
        <title>Complex archaea that bridge the gap between prokaryotes and eukaryotes.</title>
        <authorList>
            <person name="Spang A."/>
            <person name="Saw J.H."/>
            <person name="Jorgensen S.L."/>
            <person name="Zaremba-Niedzwiedzka K."/>
            <person name="Martijn J."/>
            <person name="Lind A.E."/>
            <person name="van Eijk R."/>
            <person name="Schleper C."/>
            <person name="Guy L."/>
            <person name="Ettema T.J."/>
        </authorList>
    </citation>
    <scope>NUCLEOTIDE SEQUENCE</scope>
</reference>
<comment type="caution">
    <text evidence="7">The sequence shown here is derived from an EMBL/GenBank/DDBJ whole genome shotgun (WGS) entry which is preliminary data.</text>
</comment>
<protein>
    <recommendedName>
        <fullName evidence="6">Calcineurin-like phosphoesterase domain-containing protein</fullName>
    </recommendedName>
</protein>